<evidence type="ECO:0000256" key="6">
    <source>
        <dbReference type="SAM" id="MobiDB-lite"/>
    </source>
</evidence>
<dbReference type="VEuPathDB" id="VectorBase:ISCW023401"/>
<dbReference type="OrthoDB" id="114660at2759"/>
<feature type="non-terminal residue" evidence="8">
    <location>
        <position position="1"/>
    </location>
</feature>
<evidence type="ECO:0000313" key="10">
    <source>
        <dbReference type="Proteomes" id="UP000001555"/>
    </source>
</evidence>
<dbReference type="AlphaFoldDB" id="B7QJ25"/>
<keyword evidence="11" id="KW-1267">Proteomics identification</keyword>
<dbReference type="EMBL" id="ABJB010283418">
    <property type="status" value="NOT_ANNOTATED_CDS"/>
    <property type="molecule type" value="Genomic_DNA"/>
</dbReference>
<keyword evidence="3" id="KW-1133">Transmembrane helix</keyword>
<keyword evidence="2" id="KW-0812">Transmembrane</keyword>
<sequence>KKASVATSTSAGAGSSNKQSPGRQSALKSRAVASPRNVSKDSSTAHTPKKEEDLASPFNNEELTQEMANLEGLMKDLNAITASEFEC</sequence>
<dbReference type="InterPro" id="IPR010560">
    <property type="entry name" value="Neogenin_C"/>
</dbReference>
<organism>
    <name type="scientific">Ixodes scapularis</name>
    <name type="common">Black-legged tick</name>
    <name type="synonym">Deer tick</name>
    <dbReference type="NCBI Taxonomy" id="6945"/>
    <lineage>
        <taxon>Eukaryota</taxon>
        <taxon>Metazoa</taxon>
        <taxon>Ecdysozoa</taxon>
        <taxon>Arthropoda</taxon>
        <taxon>Chelicerata</taxon>
        <taxon>Arachnida</taxon>
        <taxon>Acari</taxon>
        <taxon>Parasitiformes</taxon>
        <taxon>Ixodida</taxon>
        <taxon>Ixodoidea</taxon>
        <taxon>Ixodidae</taxon>
        <taxon>Ixodinae</taxon>
        <taxon>Ixodes</taxon>
    </lineage>
</organism>
<feature type="compositionally biased region" description="Low complexity" evidence="6">
    <location>
        <begin position="1"/>
        <end position="16"/>
    </location>
</feature>
<dbReference type="STRING" id="6945.B7QJ25"/>
<evidence type="ECO:0000256" key="3">
    <source>
        <dbReference type="ARBA" id="ARBA00022989"/>
    </source>
</evidence>
<comment type="subcellular location">
    <subcellularLocation>
        <location evidence="1">Membrane</location>
        <topology evidence="1">Single-pass type I membrane protein</topology>
    </subcellularLocation>
</comment>
<evidence type="ECO:0000256" key="4">
    <source>
        <dbReference type="ARBA" id="ARBA00023136"/>
    </source>
</evidence>
<feature type="compositionally biased region" description="Polar residues" evidence="6">
    <location>
        <begin position="36"/>
        <end position="46"/>
    </location>
</feature>
<dbReference type="EMBL" id="DS949082">
    <property type="protein sequence ID" value="EEC18847.1"/>
    <property type="molecule type" value="Genomic_DNA"/>
</dbReference>
<name>B7QJ25_IXOSC</name>
<dbReference type="Proteomes" id="UP000001555">
    <property type="component" value="Unassembled WGS sequence"/>
</dbReference>
<evidence type="ECO:0007829" key="11">
    <source>
        <dbReference type="PeptideAtlas" id="B7QJ25"/>
    </source>
</evidence>
<feature type="compositionally biased region" description="Polar residues" evidence="6">
    <location>
        <begin position="17"/>
        <end position="27"/>
    </location>
</feature>
<reference evidence="8 10" key="1">
    <citation type="submission" date="2008-03" db="EMBL/GenBank/DDBJ databases">
        <title>Annotation of Ixodes scapularis.</title>
        <authorList>
            <consortium name="Ixodes scapularis Genome Project Consortium"/>
            <person name="Caler E."/>
            <person name="Hannick L.I."/>
            <person name="Bidwell S."/>
            <person name="Joardar V."/>
            <person name="Thiagarajan M."/>
            <person name="Amedeo P."/>
            <person name="Galinsky K.J."/>
            <person name="Schobel S."/>
            <person name="Inman J."/>
            <person name="Hostetler J."/>
            <person name="Miller J."/>
            <person name="Hammond M."/>
            <person name="Megy K."/>
            <person name="Lawson D."/>
            <person name="Kodira C."/>
            <person name="Sutton G."/>
            <person name="Meyer J."/>
            <person name="Hill C.A."/>
            <person name="Birren B."/>
            <person name="Nene V."/>
            <person name="Collins F."/>
            <person name="Alarcon-Chaidez F."/>
            <person name="Wikel S."/>
            <person name="Strausberg R."/>
        </authorList>
    </citation>
    <scope>NUCLEOTIDE SEQUENCE [LARGE SCALE GENOMIC DNA]</scope>
    <source>
        <strain evidence="10">Wikel</strain>
        <strain evidence="8">Wikel colony</strain>
    </source>
</reference>
<dbReference type="VEuPathDB" id="VectorBase:ISCP_018762"/>
<keyword evidence="4" id="KW-0472">Membrane</keyword>
<evidence type="ECO:0000256" key="1">
    <source>
        <dbReference type="ARBA" id="ARBA00004479"/>
    </source>
</evidence>
<dbReference type="InParanoid" id="B7QJ25"/>
<dbReference type="Pfam" id="PF06583">
    <property type="entry name" value="Neogenin_C"/>
    <property type="match status" value="1"/>
</dbReference>
<evidence type="ECO:0000313" key="8">
    <source>
        <dbReference type="EMBL" id="EEC18847.1"/>
    </source>
</evidence>
<evidence type="ECO:0000256" key="5">
    <source>
        <dbReference type="ARBA" id="ARBA00023180"/>
    </source>
</evidence>
<feature type="domain" description="Neogenin C-terminal" evidence="7">
    <location>
        <begin position="12"/>
        <end position="83"/>
    </location>
</feature>
<feature type="region of interest" description="Disordered" evidence="6">
    <location>
        <begin position="1"/>
        <end position="67"/>
    </location>
</feature>
<dbReference type="GO" id="GO:0016020">
    <property type="term" value="C:membrane"/>
    <property type="evidence" value="ECO:0007669"/>
    <property type="project" value="UniProtKB-SubCell"/>
</dbReference>
<keyword evidence="10" id="KW-1185">Reference proteome</keyword>
<protein>
    <recommendedName>
        <fullName evidence="7">Neogenin C-terminal domain-containing protein</fullName>
    </recommendedName>
</protein>
<evidence type="ECO:0000256" key="2">
    <source>
        <dbReference type="ARBA" id="ARBA00022692"/>
    </source>
</evidence>
<evidence type="ECO:0000259" key="7">
    <source>
        <dbReference type="Pfam" id="PF06583"/>
    </source>
</evidence>
<gene>
    <name evidence="8" type="ORF">IscW_ISCW023401</name>
</gene>
<accession>B7QJ25</accession>
<evidence type="ECO:0000313" key="9">
    <source>
        <dbReference type="EnsemblMetazoa" id="ISCW023401-PA"/>
    </source>
</evidence>
<proteinExistence type="evidence at protein level"/>
<reference evidence="9" key="2">
    <citation type="submission" date="2020-05" db="UniProtKB">
        <authorList>
            <consortium name="EnsemblMetazoa"/>
        </authorList>
    </citation>
    <scope>IDENTIFICATION</scope>
    <source>
        <strain evidence="9">wikel</strain>
    </source>
</reference>
<dbReference type="PaxDb" id="6945-B7QJ25"/>
<dbReference type="HOGENOM" id="CLU_2489707_0_0_1"/>
<keyword evidence="5" id="KW-0325">Glycoprotein</keyword>
<dbReference type="EnsemblMetazoa" id="ISCW023401-RA">
    <property type="protein sequence ID" value="ISCW023401-PA"/>
    <property type="gene ID" value="ISCW023401"/>
</dbReference>